<evidence type="ECO:0000256" key="1">
    <source>
        <dbReference type="SAM" id="MobiDB-lite"/>
    </source>
</evidence>
<name>A0A4C1TQP9_EUMVA</name>
<keyword evidence="3" id="KW-1185">Reference proteome</keyword>
<gene>
    <name evidence="2" type="ORF">EVAR_93663_1</name>
</gene>
<dbReference type="EMBL" id="BGZK01000078">
    <property type="protein sequence ID" value="GBP16297.1"/>
    <property type="molecule type" value="Genomic_DNA"/>
</dbReference>
<comment type="caution">
    <text evidence="2">The sequence shown here is derived from an EMBL/GenBank/DDBJ whole genome shotgun (WGS) entry which is preliminary data.</text>
</comment>
<evidence type="ECO:0000313" key="3">
    <source>
        <dbReference type="Proteomes" id="UP000299102"/>
    </source>
</evidence>
<dbReference type="AlphaFoldDB" id="A0A4C1TQP9"/>
<feature type="region of interest" description="Disordered" evidence="1">
    <location>
        <begin position="1"/>
        <end position="86"/>
    </location>
</feature>
<feature type="compositionally biased region" description="Basic and acidic residues" evidence="1">
    <location>
        <begin position="1"/>
        <end position="11"/>
    </location>
</feature>
<feature type="compositionally biased region" description="Basic residues" evidence="1">
    <location>
        <begin position="30"/>
        <end position="41"/>
    </location>
</feature>
<sequence>MATDSRPRGRPDPIVAGARRPMDTNWGQPLRRRRTPRRGRLRSTDRKQNAAAALTLPGPEGGLSVGKTELTSSQLSSSSRHLGSLARDRLRYHNITFTPAVDGL</sequence>
<accession>A0A4C1TQP9</accession>
<protein>
    <submittedName>
        <fullName evidence="2">Uncharacterized protein</fullName>
    </submittedName>
</protein>
<dbReference type="Proteomes" id="UP000299102">
    <property type="component" value="Unassembled WGS sequence"/>
</dbReference>
<feature type="compositionally biased region" description="Low complexity" evidence="1">
    <location>
        <begin position="70"/>
        <end position="85"/>
    </location>
</feature>
<reference evidence="2 3" key="1">
    <citation type="journal article" date="2019" name="Commun. Biol.">
        <title>The bagworm genome reveals a unique fibroin gene that provides high tensile strength.</title>
        <authorList>
            <person name="Kono N."/>
            <person name="Nakamura H."/>
            <person name="Ohtoshi R."/>
            <person name="Tomita M."/>
            <person name="Numata K."/>
            <person name="Arakawa K."/>
        </authorList>
    </citation>
    <scope>NUCLEOTIDE SEQUENCE [LARGE SCALE GENOMIC DNA]</scope>
</reference>
<organism evidence="2 3">
    <name type="scientific">Eumeta variegata</name>
    <name type="common">Bagworm moth</name>
    <name type="synonym">Eumeta japonica</name>
    <dbReference type="NCBI Taxonomy" id="151549"/>
    <lineage>
        <taxon>Eukaryota</taxon>
        <taxon>Metazoa</taxon>
        <taxon>Ecdysozoa</taxon>
        <taxon>Arthropoda</taxon>
        <taxon>Hexapoda</taxon>
        <taxon>Insecta</taxon>
        <taxon>Pterygota</taxon>
        <taxon>Neoptera</taxon>
        <taxon>Endopterygota</taxon>
        <taxon>Lepidoptera</taxon>
        <taxon>Glossata</taxon>
        <taxon>Ditrysia</taxon>
        <taxon>Tineoidea</taxon>
        <taxon>Psychidae</taxon>
        <taxon>Oiketicinae</taxon>
        <taxon>Eumeta</taxon>
    </lineage>
</organism>
<proteinExistence type="predicted"/>
<evidence type="ECO:0000313" key="2">
    <source>
        <dbReference type="EMBL" id="GBP16297.1"/>
    </source>
</evidence>